<dbReference type="InterPro" id="IPR003439">
    <property type="entry name" value="ABC_transporter-like_ATP-bd"/>
</dbReference>
<dbReference type="PATRIC" id="fig|1150625.3.peg.3569"/>
<dbReference type="EMBL" id="LDYG01000057">
    <property type="protein sequence ID" value="KUP04012.1"/>
    <property type="molecule type" value="Genomic_DNA"/>
</dbReference>
<evidence type="ECO:0000313" key="5">
    <source>
        <dbReference type="Proteomes" id="UP000074108"/>
    </source>
</evidence>
<dbReference type="RefSeq" id="WP_059352090.1">
    <property type="nucleotide sequence ID" value="NZ_LDYG01000057.1"/>
</dbReference>
<evidence type="ECO:0000256" key="1">
    <source>
        <dbReference type="ARBA" id="ARBA00022741"/>
    </source>
</evidence>
<feature type="domain" description="ABC transporter" evidence="3">
    <location>
        <begin position="2"/>
        <end position="227"/>
    </location>
</feature>
<accession>A0A147K3Z4</accession>
<dbReference type="InterPro" id="IPR027417">
    <property type="entry name" value="P-loop_NTPase"/>
</dbReference>
<organism evidence="4 5">
    <name type="scientific">Bacillus coahuilensis p1.1.43</name>
    <dbReference type="NCBI Taxonomy" id="1150625"/>
    <lineage>
        <taxon>Bacteria</taxon>
        <taxon>Bacillati</taxon>
        <taxon>Bacillota</taxon>
        <taxon>Bacilli</taxon>
        <taxon>Bacillales</taxon>
        <taxon>Bacillaceae</taxon>
        <taxon>Bacillus</taxon>
    </lineage>
</organism>
<dbReference type="Pfam" id="PF00005">
    <property type="entry name" value="ABC_tran"/>
    <property type="match status" value="1"/>
</dbReference>
<protein>
    <submittedName>
        <fullName evidence="4">ABC transporter</fullName>
    </submittedName>
</protein>
<dbReference type="CDD" id="cd03230">
    <property type="entry name" value="ABC_DR_subfamily_A"/>
    <property type="match status" value="1"/>
</dbReference>
<comment type="caution">
    <text evidence="4">The sequence shown here is derived from an EMBL/GenBank/DDBJ whole genome shotgun (WGS) entry which is preliminary data.</text>
</comment>
<keyword evidence="5" id="KW-1185">Reference proteome</keyword>
<dbReference type="PANTHER" id="PTHR43158:SF10">
    <property type="entry name" value="ABC TRANSPORTER ATP-BINDING PROTEIN YTRB"/>
    <property type="match status" value="1"/>
</dbReference>
<dbReference type="PROSITE" id="PS50893">
    <property type="entry name" value="ABC_TRANSPORTER_2"/>
    <property type="match status" value="1"/>
</dbReference>
<dbReference type="STRING" id="1150625.Q75_16995"/>
<dbReference type="Proteomes" id="UP000074108">
    <property type="component" value="Unassembled WGS sequence"/>
</dbReference>
<dbReference type="InterPro" id="IPR003593">
    <property type="entry name" value="AAA+_ATPase"/>
</dbReference>
<dbReference type="SMART" id="SM00382">
    <property type="entry name" value="AAA"/>
    <property type="match status" value="1"/>
</dbReference>
<dbReference type="GO" id="GO:0005524">
    <property type="term" value="F:ATP binding"/>
    <property type="evidence" value="ECO:0007669"/>
    <property type="project" value="UniProtKB-KW"/>
</dbReference>
<sequence length="300" mass="35173">MITVTNVTKRFESQEAVKGIHLHVKKGSIYGLLGSNGAGKTTLMKMLAGIYKPDDGSVEIQEKEIYENIEMKQRVIFIPDALYYLPQSTVAQMADYYRHFYDHWNEERFKELQKVFNIDFKHKVHRMSKGMQRQVAFWLALSAMPDYLILDEPIDGLDPVMRQKIKNLLFQEVADRDMTIIISSHNLREIEDLCDHVGIMHKGKLVLERELDDLKSDIHKIQVAFRSEEHSVRMEEKLQVLYQEQRGSVHLYIVRGNRNGIEKDLLKLQPYVLDMLPLTLEEIFIYEMEDLGYEIKNVLL</sequence>
<evidence type="ECO:0000256" key="2">
    <source>
        <dbReference type="ARBA" id="ARBA00022840"/>
    </source>
</evidence>
<dbReference type="PANTHER" id="PTHR43158">
    <property type="entry name" value="SKFA PEPTIDE EXPORT ATP-BINDING PROTEIN SKFE"/>
    <property type="match status" value="1"/>
</dbReference>
<reference evidence="4 5" key="1">
    <citation type="journal article" date="2016" name="Front. Microbiol.">
        <title>Microevolution Analysis of Bacillus coahuilensis Unveils Differences in Phosphorus Acquisition Strategies and Their Regulation.</title>
        <authorList>
            <person name="Gomez-Lunar Z."/>
            <person name="Hernandez-Gonzalez I."/>
            <person name="Rodriguez-Torres M.D."/>
            <person name="Souza V."/>
            <person name="Olmedo-Alvarez G."/>
        </authorList>
    </citation>
    <scope>NUCLEOTIDE SEQUENCE [LARGE SCALE GENOMIC DNA]</scope>
    <source>
        <strain evidence="5">p1.1.43</strain>
    </source>
</reference>
<proteinExistence type="predicted"/>
<evidence type="ECO:0000259" key="3">
    <source>
        <dbReference type="PROSITE" id="PS50893"/>
    </source>
</evidence>
<evidence type="ECO:0000313" key="4">
    <source>
        <dbReference type="EMBL" id="KUP04012.1"/>
    </source>
</evidence>
<dbReference type="SUPFAM" id="SSF52540">
    <property type="entry name" value="P-loop containing nucleoside triphosphate hydrolases"/>
    <property type="match status" value="1"/>
</dbReference>
<dbReference type="AlphaFoldDB" id="A0A147K3Z4"/>
<name>A0A147K3Z4_9BACI</name>
<keyword evidence="1" id="KW-0547">Nucleotide-binding</keyword>
<gene>
    <name evidence="4" type="ORF">Q75_16995</name>
</gene>
<keyword evidence="2" id="KW-0067">ATP-binding</keyword>
<dbReference type="GO" id="GO:0016887">
    <property type="term" value="F:ATP hydrolysis activity"/>
    <property type="evidence" value="ECO:0007669"/>
    <property type="project" value="InterPro"/>
</dbReference>
<dbReference type="OrthoDB" id="9804819at2"/>
<dbReference type="Gene3D" id="3.40.50.300">
    <property type="entry name" value="P-loop containing nucleotide triphosphate hydrolases"/>
    <property type="match status" value="1"/>
</dbReference>